<evidence type="ECO:0008006" key="5">
    <source>
        <dbReference type="Google" id="ProtNLM"/>
    </source>
</evidence>
<dbReference type="Proteomes" id="UP000464214">
    <property type="component" value="Chromosome"/>
</dbReference>
<keyword evidence="2" id="KW-0732">Signal</keyword>
<dbReference type="KEGG" id="nib:GU926_10430"/>
<evidence type="ECO:0000256" key="1">
    <source>
        <dbReference type="SAM" id="MobiDB-lite"/>
    </source>
</evidence>
<feature type="chain" id="PRO_5027032196" description="YtxH domain-containing protein" evidence="2">
    <location>
        <begin position="23"/>
        <end position="79"/>
    </location>
</feature>
<protein>
    <recommendedName>
        <fullName evidence="5">YtxH domain-containing protein</fullName>
    </recommendedName>
</protein>
<keyword evidence="4" id="KW-1185">Reference proteome</keyword>
<reference evidence="3 4" key="1">
    <citation type="submission" date="2020-01" db="EMBL/GenBank/DDBJ databases">
        <authorList>
            <person name="Kim M."/>
        </authorList>
    </citation>
    <scope>NUCLEOTIDE SEQUENCE [LARGE SCALE GENOMIC DNA]</scope>
    <source>
        <strain evidence="3 4">BT10</strain>
    </source>
</reference>
<feature type="region of interest" description="Disordered" evidence="1">
    <location>
        <begin position="30"/>
        <end position="49"/>
    </location>
</feature>
<gene>
    <name evidence="3" type="ORF">GU926_10430</name>
</gene>
<accession>A0A6P1P1U3</accession>
<evidence type="ECO:0000256" key="2">
    <source>
        <dbReference type="SAM" id="SignalP"/>
    </source>
</evidence>
<dbReference type="PROSITE" id="PS51257">
    <property type="entry name" value="PROKAR_LIPOPROTEIN"/>
    <property type="match status" value="1"/>
</dbReference>
<organism evidence="3 4">
    <name type="scientific">Nibribacter ruber</name>
    <dbReference type="NCBI Taxonomy" id="2698458"/>
    <lineage>
        <taxon>Bacteria</taxon>
        <taxon>Pseudomonadati</taxon>
        <taxon>Bacteroidota</taxon>
        <taxon>Cytophagia</taxon>
        <taxon>Cytophagales</taxon>
        <taxon>Hymenobacteraceae</taxon>
        <taxon>Nibribacter</taxon>
    </lineage>
</organism>
<dbReference type="RefSeq" id="WP_160691572.1">
    <property type="nucleotide sequence ID" value="NZ_CP047897.1"/>
</dbReference>
<feature type="signal peptide" evidence="2">
    <location>
        <begin position="1"/>
        <end position="22"/>
    </location>
</feature>
<evidence type="ECO:0000313" key="4">
    <source>
        <dbReference type="Proteomes" id="UP000464214"/>
    </source>
</evidence>
<proteinExistence type="predicted"/>
<feature type="region of interest" description="Disordered" evidence="1">
    <location>
        <begin position="55"/>
        <end position="79"/>
    </location>
</feature>
<dbReference type="AlphaFoldDB" id="A0A6P1P1U3"/>
<name>A0A6P1P1U3_9BACT</name>
<dbReference type="EMBL" id="CP047897">
    <property type="protein sequence ID" value="QHL87822.1"/>
    <property type="molecule type" value="Genomic_DNA"/>
</dbReference>
<sequence>MKKVTRVAAAALLALTFGFASCDSKTAEKAEDTVETAGDEAGNAMENAGDEVDNTLESKDTVTVQDTTVNDGVADKVNQ</sequence>
<feature type="compositionally biased region" description="Low complexity" evidence="1">
    <location>
        <begin position="61"/>
        <end position="72"/>
    </location>
</feature>
<evidence type="ECO:0000313" key="3">
    <source>
        <dbReference type="EMBL" id="QHL87822.1"/>
    </source>
</evidence>